<dbReference type="SMART" id="SM00356">
    <property type="entry name" value="ZnF_C3H1"/>
    <property type="match status" value="2"/>
</dbReference>
<evidence type="ECO:0000256" key="5">
    <source>
        <dbReference type="PROSITE-ProRule" id="PRU00723"/>
    </source>
</evidence>
<dbReference type="SUPFAM" id="SSF90229">
    <property type="entry name" value="CCCH zinc finger"/>
    <property type="match status" value="2"/>
</dbReference>
<evidence type="ECO:0000313" key="8">
    <source>
        <dbReference type="EMBL" id="CDS12408.1"/>
    </source>
</evidence>
<evidence type="ECO:0000256" key="2">
    <source>
        <dbReference type="ARBA" id="ARBA00022737"/>
    </source>
</evidence>
<feature type="compositionally biased region" description="Basic and acidic residues" evidence="6">
    <location>
        <begin position="126"/>
        <end position="138"/>
    </location>
</feature>
<keyword evidence="1 5" id="KW-0479">Metal-binding</keyword>
<feature type="compositionally biased region" description="Basic residues" evidence="6">
    <location>
        <begin position="145"/>
        <end position="165"/>
    </location>
</feature>
<feature type="region of interest" description="Disordered" evidence="6">
    <location>
        <begin position="212"/>
        <end position="232"/>
    </location>
</feature>
<dbReference type="PANTHER" id="PTHR12547">
    <property type="entry name" value="CCCH ZINC FINGER/TIS11-RELATED"/>
    <property type="match status" value="1"/>
</dbReference>
<gene>
    <name evidence="8" type="ORF">LRAMOSA04602</name>
</gene>
<dbReference type="FunFam" id="4.10.1000.10:FF:000002">
    <property type="entry name" value="Zinc finger protein 36, C3H1 type-like 1"/>
    <property type="match status" value="1"/>
</dbReference>
<dbReference type="OrthoDB" id="410307at2759"/>
<dbReference type="InterPro" id="IPR036855">
    <property type="entry name" value="Znf_CCCH_sf"/>
</dbReference>
<evidence type="ECO:0000256" key="4">
    <source>
        <dbReference type="ARBA" id="ARBA00022833"/>
    </source>
</evidence>
<dbReference type="Gene3D" id="4.10.1000.10">
    <property type="entry name" value="Zinc finger, CCCH-type"/>
    <property type="match status" value="2"/>
</dbReference>
<evidence type="ECO:0000256" key="3">
    <source>
        <dbReference type="ARBA" id="ARBA00022771"/>
    </source>
</evidence>
<evidence type="ECO:0000259" key="7">
    <source>
        <dbReference type="PROSITE" id="PS50103"/>
    </source>
</evidence>
<dbReference type="PANTHER" id="PTHR12547:SF18">
    <property type="entry name" value="PROTEIN TIS11"/>
    <property type="match status" value="1"/>
</dbReference>
<reference evidence="8" key="1">
    <citation type="journal article" date="2014" name="Genome Announc.">
        <title>De novo whole-genome sequence and genome annotation of Lichtheimia ramosa.</title>
        <authorList>
            <person name="Linde J."/>
            <person name="Schwartze V."/>
            <person name="Binder U."/>
            <person name="Lass-Florl C."/>
            <person name="Voigt K."/>
            <person name="Horn F."/>
        </authorList>
    </citation>
    <scope>NUCLEOTIDE SEQUENCE</scope>
    <source>
        <strain evidence="8">JMRC FSU:6197</strain>
    </source>
</reference>
<sequence length="511" mass="56827">MLSHANASSLDTARCYASDNHHLDNNNNQQQHHHGCSPDVSQETTQDRWYFDESGKLVSPQGACYTIAPSILKAQSRDAFNYKSPSTTLALVTSSSFHCNQSKSNKYQKQDHDGQQQQHPMTTSRGSDDKERQDEGESPRITSQHAHHNHQSHRRKRSRRHRGRKGNKDVKENNAEIDSPNTITKTSSSSPQHYSSATTTADQLTFRLRTLSMSSSTSSSPAPTSASSSFNNITTDESINTGCTFIDKNVSSFPASISSAAVDLAVESNVGSCGIDDRKHSELGGSHESNTQQSKNSITTEKKQRLYKTELCRNWEELQICRYGDKCQYAHGQEDLRDVERHPKYKTQVCRTFYQTGTCPYGTRCTFRHDENESHSSALLQRSQLQQPKLFHHHRNNRTCTYMTPAAWMTPHADAAQVSPTCPADSHNNVLLSSDAESLLPTGLLSDLDEPPSHIRPPVVGSLMLPCIPSSLVFQHGQQPFNHNIWKQHQGGSDSLGKGDLGTSTTTSSFL</sequence>
<feature type="zinc finger region" description="C3H1-type" evidence="5">
    <location>
        <begin position="306"/>
        <end position="334"/>
    </location>
</feature>
<feature type="compositionally biased region" description="Low complexity" evidence="6">
    <location>
        <begin position="214"/>
        <end position="229"/>
    </location>
</feature>
<feature type="region of interest" description="Disordered" evidence="6">
    <location>
        <begin position="101"/>
        <end position="199"/>
    </location>
</feature>
<feature type="region of interest" description="Disordered" evidence="6">
    <location>
        <begin position="21"/>
        <end position="41"/>
    </location>
</feature>
<organism evidence="8">
    <name type="scientific">Lichtheimia ramosa</name>
    <dbReference type="NCBI Taxonomy" id="688394"/>
    <lineage>
        <taxon>Eukaryota</taxon>
        <taxon>Fungi</taxon>
        <taxon>Fungi incertae sedis</taxon>
        <taxon>Mucoromycota</taxon>
        <taxon>Mucoromycotina</taxon>
        <taxon>Mucoromycetes</taxon>
        <taxon>Mucorales</taxon>
        <taxon>Lichtheimiaceae</taxon>
        <taxon>Lichtheimia</taxon>
    </lineage>
</organism>
<feature type="region of interest" description="Disordered" evidence="6">
    <location>
        <begin position="485"/>
        <end position="511"/>
    </location>
</feature>
<feature type="compositionally biased region" description="Polar residues" evidence="6">
    <location>
        <begin position="287"/>
        <end position="299"/>
    </location>
</feature>
<feature type="region of interest" description="Disordered" evidence="6">
    <location>
        <begin position="276"/>
        <end position="301"/>
    </location>
</feature>
<keyword evidence="2" id="KW-0677">Repeat</keyword>
<feature type="compositionally biased region" description="Low complexity" evidence="6">
    <location>
        <begin position="491"/>
        <end position="502"/>
    </location>
</feature>
<evidence type="ECO:0000256" key="6">
    <source>
        <dbReference type="SAM" id="MobiDB-lite"/>
    </source>
</evidence>
<dbReference type="GO" id="GO:0003729">
    <property type="term" value="F:mRNA binding"/>
    <property type="evidence" value="ECO:0007669"/>
    <property type="project" value="InterPro"/>
</dbReference>
<protein>
    <recommendedName>
        <fullName evidence="7">C3H1-type domain-containing protein</fullName>
    </recommendedName>
</protein>
<dbReference type="InterPro" id="IPR045877">
    <property type="entry name" value="ZFP36-like"/>
</dbReference>
<feature type="compositionally biased region" description="Polar residues" evidence="6">
    <location>
        <begin position="179"/>
        <end position="199"/>
    </location>
</feature>
<dbReference type="EMBL" id="LK023357">
    <property type="protein sequence ID" value="CDS12408.1"/>
    <property type="molecule type" value="Genomic_DNA"/>
</dbReference>
<dbReference type="GO" id="GO:0008270">
    <property type="term" value="F:zinc ion binding"/>
    <property type="evidence" value="ECO:0007669"/>
    <property type="project" value="UniProtKB-KW"/>
</dbReference>
<keyword evidence="4 5" id="KW-0862">Zinc</keyword>
<feature type="domain" description="C3H1-type" evidence="7">
    <location>
        <begin position="344"/>
        <end position="372"/>
    </location>
</feature>
<feature type="zinc finger region" description="C3H1-type" evidence="5">
    <location>
        <begin position="344"/>
        <end position="372"/>
    </location>
</feature>
<feature type="domain" description="C3H1-type" evidence="7">
    <location>
        <begin position="306"/>
        <end position="334"/>
    </location>
</feature>
<dbReference type="Pfam" id="PF00642">
    <property type="entry name" value="zf-CCCH"/>
    <property type="match status" value="2"/>
</dbReference>
<dbReference type="FunFam" id="4.10.1000.10:FF:000001">
    <property type="entry name" value="zinc finger CCCH domain-containing protein 15-like"/>
    <property type="match status" value="1"/>
</dbReference>
<dbReference type="PROSITE" id="PS50103">
    <property type="entry name" value="ZF_C3H1"/>
    <property type="match status" value="2"/>
</dbReference>
<accession>A0A077WZK2</accession>
<dbReference type="InterPro" id="IPR000571">
    <property type="entry name" value="Znf_CCCH"/>
</dbReference>
<proteinExistence type="predicted"/>
<dbReference type="AlphaFoldDB" id="A0A077WZK2"/>
<evidence type="ECO:0000256" key="1">
    <source>
        <dbReference type="ARBA" id="ARBA00022723"/>
    </source>
</evidence>
<name>A0A077WZK2_9FUNG</name>
<keyword evidence="3 5" id="KW-0863">Zinc-finger</keyword>